<feature type="region of interest" description="Disordered" evidence="6">
    <location>
        <begin position="372"/>
        <end position="402"/>
    </location>
</feature>
<dbReference type="CDD" id="cd06782">
    <property type="entry name" value="cpPDZ_CPP-like"/>
    <property type="match status" value="1"/>
</dbReference>
<dbReference type="InterPro" id="IPR005151">
    <property type="entry name" value="Tail-specific_protease"/>
</dbReference>
<evidence type="ECO:0000256" key="6">
    <source>
        <dbReference type="SAM" id="MobiDB-lite"/>
    </source>
</evidence>
<dbReference type="Proteomes" id="UP000602647">
    <property type="component" value="Unassembled WGS sequence"/>
</dbReference>
<dbReference type="GO" id="GO:0030288">
    <property type="term" value="C:outer membrane-bounded periplasmic space"/>
    <property type="evidence" value="ECO:0007669"/>
    <property type="project" value="TreeGrafter"/>
</dbReference>
<dbReference type="InterPro" id="IPR055210">
    <property type="entry name" value="CtpA/B_N"/>
</dbReference>
<evidence type="ECO:0000256" key="7">
    <source>
        <dbReference type="SAM" id="Phobius"/>
    </source>
</evidence>
<dbReference type="InterPro" id="IPR029045">
    <property type="entry name" value="ClpP/crotonase-like_dom_sf"/>
</dbReference>
<dbReference type="GO" id="GO:0008236">
    <property type="term" value="F:serine-type peptidase activity"/>
    <property type="evidence" value="ECO:0007669"/>
    <property type="project" value="UniProtKB-KW"/>
</dbReference>
<dbReference type="GO" id="GO:0004175">
    <property type="term" value="F:endopeptidase activity"/>
    <property type="evidence" value="ECO:0007669"/>
    <property type="project" value="TreeGrafter"/>
</dbReference>
<organism evidence="9 10">
    <name type="scientific">Zhenpiania hominis</name>
    <dbReference type="NCBI Taxonomy" id="2763644"/>
    <lineage>
        <taxon>Bacteria</taxon>
        <taxon>Bacillati</taxon>
        <taxon>Bacillota</taxon>
        <taxon>Clostridia</taxon>
        <taxon>Peptostreptococcales</taxon>
        <taxon>Anaerovoracaceae</taxon>
        <taxon>Zhenpiania</taxon>
    </lineage>
</organism>
<dbReference type="PROSITE" id="PS50106">
    <property type="entry name" value="PDZ"/>
    <property type="match status" value="1"/>
</dbReference>
<dbReference type="CDD" id="cd07560">
    <property type="entry name" value="Peptidase_S41_CPP"/>
    <property type="match status" value="1"/>
</dbReference>
<reference evidence="9" key="1">
    <citation type="submission" date="2020-08" db="EMBL/GenBank/DDBJ databases">
        <title>Genome public.</title>
        <authorList>
            <person name="Liu C."/>
            <person name="Sun Q."/>
        </authorList>
    </citation>
    <scope>NUCLEOTIDE SEQUENCE</scope>
    <source>
        <strain evidence="9">BX12</strain>
    </source>
</reference>
<dbReference type="NCBIfam" id="TIGR00225">
    <property type="entry name" value="prc"/>
    <property type="match status" value="1"/>
</dbReference>
<feature type="transmembrane region" description="Helical" evidence="7">
    <location>
        <begin position="17"/>
        <end position="39"/>
    </location>
</feature>
<evidence type="ECO:0000256" key="3">
    <source>
        <dbReference type="ARBA" id="ARBA00022801"/>
    </source>
</evidence>
<feature type="compositionally biased region" description="Basic and acidic residues" evidence="6">
    <location>
        <begin position="384"/>
        <end position="402"/>
    </location>
</feature>
<keyword evidence="7" id="KW-0812">Transmembrane</keyword>
<keyword evidence="2 5" id="KW-0645">Protease</keyword>
<keyword evidence="4 5" id="KW-0720">Serine protease</keyword>
<dbReference type="Gene3D" id="3.90.226.10">
    <property type="entry name" value="2-enoyl-CoA Hydratase, Chain A, domain 1"/>
    <property type="match status" value="1"/>
</dbReference>
<sequence length="402" mass="43880">MHGEKGNGIVTIRKKSFVLVLAIAFFVGMSATMGGILLIENGIVGGTVKLSKKEYSYYQQLDQRYSKLNQLYNEVTDNFYKKPNEEDLETGMYKGLIAGLGDPYSAYMTKEEYQSWTDATLGEFDGIGITFSTNDNGEFVIVSTIDGTPADKAGLKAGDLILAVNGKTYDNMDAVSAAVKGKAGTKVTVTYERDGKQKTATMTRETIINDTVKSKMLEDNIGYIEISSFEEHTAEEFSEELKKMEEKKVKGFVIDLRENGGGIVDAGVDIADELLGKGTITYLQDQKGEKQYITSDKNATELPYVLLVNENTASTSEILAAAVKDDGENPLVGTTTFGKGIVQTTGELTDGSALKITTMQYFSPKGNQINGKGVKPDYTVKNSENGKTDKQLEKAKELLKKK</sequence>
<evidence type="ECO:0000256" key="5">
    <source>
        <dbReference type="RuleBase" id="RU004404"/>
    </source>
</evidence>
<feature type="domain" description="PDZ" evidence="8">
    <location>
        <begin position="122"/>
        <end position="193"/>
    </location>
</feature>
<evidence type="ECO:0000259" key="8">
    <source>
        <dbReference type="PROSITE" id="PS50106"/>
    </source>
</evidence>
<evidence type="ECO:0000256" key="4">
    <source>
        <dbReference type="ARBA" id="ARBA00022825"/>
    </source>
</evidence>
<gene>
    <name evidence="9" type="ORF">H9L42_01045</name>
</gene>
<dbReference type="AlphaFoldDB" id="A0A923SQM8"/>
<dbReference type="InterPro" id="IPR001478">
    <property type="entry name" value="PDZ"/>
</dbReference>
<comment type="caution">
    <text evidence="9">The sequence shown here is derived from an EMBL/GenBank/DDBJ whole genome shotgun (WGS) entry which is preliminary data.</text>
</comment>
<dbReference type="PANTHER" id="PTHR32060">
    <property type="entry name" value="TAIL-SPECIFIC PROTEASE"/>
    <property type="match status" value="1"/>
</dbReference>
<dbReference type="Gene3D" id="3.30.750.44">
    <property type="match status" value="1"/>
</dbReference>
<evidence type="ECO:0000313" key="10">
    <source>
        <dbReference type="Proteomes" id="UP000602647"/>
    </source>
</evidence>
<dbReference type="InterPro" id="IPR036034">
    <property type="entry name" value="PDZ_sf"/>
</dbReference>
<evidence type="ECO:0000256" key="2">
    <source>
        <dbReference type="ARBA" id="ARBA00022670"/>
    </source>
</evidence>
<dbReference type="Gene3D" id="2.30.42.10">
    <property type="match status" value="1"/>
</dbReference>
<dbReference type="GO" id="GO:0006508">
    <property type="term" value="P:proteolysis"/>
    <property type="evidence" value="ECO:0007669"/>
    <property type="project" value="UniProtKB-KW"/>
</dbReference>
<keyword evidence="3 5" id="KW-0378">Hydrolase</keyword>
<dbReference type="GO" id="GO:0007165">
    <property type="term" value="P:signal transduction"/>
    <property type="evidence" value="ECO:0007669"/>
    <property type="project" value="TreeGrafter"/>
</dbReference>
<dbReference type="SMART" id="SM00245">
    <property type="entry name" value="TSPc"/>
    <property type="match status" value="1"/>
</dbReference>
<dbReference type="Pfam" id="PF03572">
    <property type="entry name" value="Peptidase_S41"/>
    <property type="match status" value="1"/>
</dbReference>
<comment type="similarity">
    <text evidence="1 5">Belongs to the peptidase S41A family.</text>
</comment>
<dbReference type="Pfam" id="PF22694">
    <property type="entry name" value="CtpB_N-like"/>
    <property type="match status" value="1"/>
</dbReference>
<dbReference type="PANTHER" id="PTHR32060:SF30">
    <property type="entry name" value="CARBOXY-TERMINAL PROCESSING PROTEASE CTPA"/>
    <property type="match status" value="1"/>
</dbReference>
<dbReference type="EMBL" id="JACRYT010000001">
    <property type="protein sequence ID" value="MBC6678419.1"/>
    <property type="molecule type" value="Genomic_DNA"/>
</dbReference>
<dbReference type="SUPFAM" id="SSF50156">
    <property type="entry name" value="PDZ domain-like"/>
    <property type="match status" value="1"/>
</dbReference>
<name>A0A923SQM8_9FIRM</name>
<dbReference type="SUPFAM" id="SSF52096">
    <property type="entry name" value="ClpP/crotonase"/>
    <property type="match status" value="1"/>
</dbReference>
<keyword evidence="7" id="KW-1133">Transmembrane helix</keyword>
<dbReference type="RefSeq" id="WP_187301612.1">
    <property type="nucleotide sequence ID" value="NZ_JACRYT010000001.1"/>
</dbReference>
<keyword evidence="7" id="KW-0472">Membrane</keyword>
<keyword evidence="10" id="KW-1185">Reference proteome</keyword>
<protein>
    <submittedName>
        <fullName evidence="9">S41 family peptidase</fullName>
    </submittedName>
</protein>
<evidence type="ECO:0000256" key="1">
    <source>
        <dbReference type="ARBA" id="ARBA00009179"/>
    </source>
</evidence>
<dbReference type="SMART" id="SM00228">
    <property type="entry name" value="PDZ"/>
    <property type="match status" value="1"/>
</dbReference>
<evidence type="ECO:0000313" key="9">
    <source>
        <dbReference type="EMBL" id="MBC6678419.1"/>
    </source>
</evidence>
<proteinExistence type="inferred from homology"/>
<accession>A0A923SQM8</accession>
<dbReference type="InterPro" id="IPR004447">
    <property type="entry name" value="Peptidase_S41A"/>
</dbReference>
<dbReference type="Pfam" id="PF13180">
    <property type="entry name" value="PDZ_2"/>
    <property type="match status" value="1"/>
</dbReference>